<dbReference type="InterPro" id="IPR024474">
    <property type="entry name" value="Znf_dom_IS66"/>
</dbReference>
<evidence type="ECO:0000313" key="6">
    <source>
        <dbReference type="Proteomes" id="UP000224563"/>
    </source>
</evidence>
<evidence type="ECO:0000259" key="3">
    <source>
        <dbReference type="Pfam" id="PF13005"/>
    </source>
</evidence>
<keyword evidence="1" id="KW-0175">Coiled coil</keyword>
<comment type="caution">
    <text evidence="5">The sequence shown here is derived from an EMBL/GenBank/DDBJ whole genome shotgun (WGS) entry which is preliminary data.</text>
</comment>
<reference evidence="5 6" key="2">
    <citation type="submission" date="2017-10" db="EMBL/GenBank/DDBJ databases">
        <authorList>
            <person name="Banno H."/>
            <person name="Chua N.-H."/>
        </authorList>
    </citation>
    <scope>NUCLEOTIDE SEQUENCE [LARGE SCALE GENOMIC DNA]</scope>
    <source>
        <strain evidence="5 6">JK623</strain>
    </source>
</reference>
<dbReference type="NCBIfam" id="NF033517">
    <property type="entry name" value="transpos_IS66"/>
    <property type="match status" value="1"/>
</dbReference>
<dbReference type="Pfam" id="PF13005">
    <property type="entry name" value="zf-IS66"/>
    <property type="match status" value="1"/>
</dbReference>
<dbReference type="InterPro" id="IPR004291">
    <property type="entry name" value="Transposase_IS66_central"/>
</dbReference>
<accession>A0A2G3E3H3</accession>
<dbReference type="AlphaFoldDB" id="A0A2G3E3H3"/>
<dbReference type="InterPro" id="IPR024463">
    <property type="entry name" value="Transposase_TnpC_homeodom"/>
</dbReference>
<evidence type="ECO:0000259" key="2">
    <source>
        <dbReference type="Pfam" id="PF03050"/>
    </source>
</evidence>
<sequence length="542" mass="63074">MARGVRDLQLQELKDTISQLNTTISAQTTVIVQLQKTLQDAENREAEHQKREAVLQEQIDYLTKKLFGASSEKRHDEVEGQLCLFDEAETLQSDEPPIPDIETIVKEHKRKAKSTLEEKLKGIPVEEVIVDIPDEEKICPQCGTPLEYIGKELIRRELEYIPAKVKVKEYVSYHYGCPECKNTDEPYIIKAKTDKQPLMKHSLASESSVSWMIYQKYGNALPLYRQEKDWKQYGIELSRTTMANWIIYCSKHYFDPLYQFFHRKLLERNFLMADETPVQVLKEPGRRAESKSYMWVYRTGEDGLPPIILYGYSETRAGENAKYFLKGFDGYLECDGYQGYNKVPGITRCCCWAHVRRYLIDAIPKGKQYDYTNPAVQGVQYCNKLFEIEDSINKKHVSYEERYKLRLQKEKPVLEAFFEWLDAQNPIKSSRLDKAVTYISNRREFLTTYLEDGRCSFSNNASENAIRPFTVGRKNWLFSDSPAGATASATIYSIVEIAKAHDLNIYEYIKYILSKRPSKSWTDEQFETIAPWNQDVIDSCKR</sequence>
<feature type="domain" description="Transposase TnpC homeodomain" evidence="4">
    <location>
        <begin position="55"/>
        <end position="128"/>
    </location>
</feature>
<proteinExistence type="predicted"/>
<name>A0A2G3E3H3_9FIRM</name>
<dbReference type="EMBL" id="PDYG01000034">
    <property type="protein sequence ID" value="PHU37653.1"/>
    <property type="molecule type" value="Genomic_DNA"/>
</dbReference>
<evidence type="ECO:0000256" key="1">
    <source>
        <dbReference type="SAM" id="Coils"/>
    </source>
</evidence>
<reference evidence="5 6" key="1">
    <citation type="submission" date="2017-10" db="EMBL/GenBank/DDBJ databases">
        <title>Resolving the taxonomy of Roseburia spp., Eubacterium rectale and Agathobacter spp. through phylogenomic analysis.</title>
        <authorList>
            <person name="Sheridan P.O."/>
            <person name="Walker A.W."/>
            <person name="Duncan S.H."/>
            <person name="Scott K.P."/>
            <person name="Toole P.W.O."/>
            <person name="Luis P."/>
            <person name="Flint H.J."/>
        </authorList>
    </citation>
    <scope>NUCLEOTIDE SEQUENCE [LARGE SCALE GENOMIC DNA]</scope>
    <source>
        <strain evidence="5 6">JK623</strain>
    </source>
</reference>
<dbReference type="InterPro" id="IPR052344">
    <property type="entry name" value="Transposase-related"/>
</dbReference>
<dbReference type="Proteomes" id="UP000224563">
    <property type="component" value="Unassembled WGS sequence"/>
</dbReference>
<gene>
    <name evidence="5" type="ORF">CSX02_06775</name>
</gene>
<dbReference type="Pfam" id="PF13007">
    <property type="entry name" value="LZ_Tnp_IS66"/>
    <property type="match status" value="1"/>
</dbReference>
<feature type="coiled-coil region" evidence="1">
    <location>
        <begin position="24"/>
        <end position="58"/>
    </location>
</feature>
<evidence type="ECO:0000259" key="4">
    <source>
        <dbReference type="Pfam" id="PF13007"/>
    </source>
</evidence>
<organism evidence="5 6">
    <name type="scientific">Agathobacter ruminis</name>
    <dbReference type="NCBI Taxonomy" id="1712665"/>
    <lineage>
        <taxon>Bacteria</taxon>
        <taxon>Bacillati</taxon>
        <taxon>Bacillota</taxon>
        <taxon>Clostridia</taxon>
        <taxon>Lachnospirales</taxon>
        <taxon>Lachnospiraceae</taxon>
        <taxon>Agathobacter</taxon>
    </lineage>
</organism>
<feature type="domain" description="Transposase IS66 zinc-finger binding" evidence="3">
    <location>
        <begin position="136"/>
        <end position="180"/>
    </location>
</feature>
<dbReference type="PANTHER" id="PTHR33678">
    <property type="entry name" value="BLL1576 PROTEIN"/>
    <property type="match status" value="1"/>
</dbReference>
<dbReference type="RefSeq" id="WP_099386110.1">
    <property type="nucleotide sequence ID" value="NZ_JANSWH010000022.1"/>
</dbReference>
<feature type="domain" description="Transposase IS66 central" evidence="2">
    <location>
        <begin position="201"/>
        <end position="486"/>
    </location>
</feature>
<protein>
    <submittedName>
        <fullName evidence="5">IS66 family transposase</fullName>
    </submittedName>
</protein>
<dbReference type="Pfam" id="PF03050">
    <property type="entry name" value="DDE_Tnp_IS66"/>
    <property type="match status" value="1"/>
</dbReference>
<keyword evidence="6" id="KW-1185">Reference proteome</keyword>
<dbReference type="PANTHER" id="PTHR33678:SF2">
    <property type="match status" value="1"/>
</dbReference>
<evidence type="ECO:0000313" key="5">
    <source>
        <dbReference type="EMBL" id="PHU37653.1"/>
    </source>
</evidence>